<evidence type="ECO:0000256" key="1">
    <source>
        <dbReference type="SAM" id="MobiDB-lite"/>
    </source>
</evidence>
<dbReference type="EMBL" id="MSFI01000002">
    <property type="protein sequence ID" value="OMP68439.1"/>
    <property type="molecule type" value="Genomic_DNA"/>
</dbReference>
<reference evidence="3 4" key="1">
    <citation type="submission" date="2016-12" db="EMBL/GenBank/DDBJ databases">
        <title>Domibacillus sp. SAB 38T whole genome sequencing.</title>
        <authorList>
            <person name="Verma A."/>
            <person name="Ojha A.K."/>
            <person name="Krishnamurthi S."/>
        </authorList>
    </citation>
    <scope>NUCLEOTIDE SEQUENCE [LARGE SCALE GENOMIC DNA]</scope>
    <source>
        <strain evidence="3 4">SAB 38</strain>
    </source>
</reference>
<gene>
    <name evidence="3" type="ORF">BTO28_02120</name>
</gene>
<organism evidence="3 4">
    <name type="scientific">Domibacillus epiphyticus</name>
    <dbReference type="NCBI Taxonomy" id="1714355"/>
    <lineage>
        <taxon>Bacteria</taxon>
        <taxon>Bacillati</taxon>
        <taxon>Bacillota</taxon>
        <taxon>Bacilli</taxon>
        <taxon>Bacillales</taxon>
        <taxon>Bacillaceae</taxon>
        <taxon>Domibacillus</taxon>
    </lineage>
</organism>
<dbReference type="STRING" id="1714355.BTO28_02120"/>
<evidence type="ECO:0000313" key="4">
    <source>
        <dbReference type="Proteomes" id="UP000188613"/>
    </source>
</evidence>
<dbReference type="PANTHER" id="PTHR42941">
    <property type="entry name" value="SLL1037 PROTEIN"/>
    <property type="match status" value="1"/>
</dbReference>
<comment type="caution">
    <text evidence="3">The sequence shown here is derived from an EMBL/GenBank/DDBJ whole genome shotgun (WGS) entry which is preliminary data.</text>
</comment>
<dbReference type="Pfam" id="PF16868">
    <property type="entry name" value="NMT1_3"/>
    <property type="match status" value="1"/>
</dbReference>
<accession>A0A1V2ABT3</accession>
<dbReference type="PROSITE" id="PS51257">
    <property type="entry name" value="PROKAR_LIPOPROTEIN"/>
    <property type="match status" value="1"/>
</dbReference>
<dbReference type="NCBIfam" id="TIGR02122">
    <property type="entry name" value="TRAP_TAXI"/>
    <property type="match status" value="1"/>
</dbReference>
<feature type="signal peptide" evidence="2">
    <location>
        <begin position="1"/>
        <end position="22"/>
    </location>
</feature>
<evidence type="ECO:0000313" key="3">
    <source>
        <dbReference type="EMBL" id="OMP68439.1"/>
    </source>
</evidence>
<feature type="chain" id="PRO_5039070791" description="C4-dicarboxylate ABC transporter substrate-binding protein" evidence="2">
    <location>
        <begin position="23"/>
        <end position="354"/>
    </location>
</feature>
<dbReference type="SUPFAM" id="SSF53850">
    <property type="entry name" value="Periplasmic binding protein-like II"/>
    <property type="match status" value="1"/>
</dbReference>
<name>A0A1V2ABT3_9BACI</name>
<keyword evidence="2" id="KW-0732">Signal</keyword>
<proteinExistence type="predicted"/>
<protein>
    <recommendedName>
        <fullName evidence="5">C4-dicarboxylate ABC transporter substrate-binding protein</fullName>
    </recommendedName>
</protein>
<evidence type="ECO:0008006" key="5">
    <source>
        <dbReference type="Google" id="ProtNLM"/>
    </source>
</evidence>
<feature type="region of interest" description="Disordered" evidence="1">
    <location>
        <begin position="31"/>
        <end position="56"/>
    </location>
</feature>
<dbReference type="Proteomes" id="UP000188613">
    <property type="component" value="Unassembled WGS sequence"/>
</dbReference>
<dbReference type="InterPro" id="IPR011852">
    <property type="entry name" value="TRAP_TAXI"/>
</dbReference>
<evidence type="ECO:0000256" key="2">
    <source>
        <dbReference type="SAM" id="SignalP"/>
    </source>
</evidence>
<dbReference type="AlphaFoldDB" id="A0A1V2ABT3"/>
<dbReference type="Gene3D" id="3.40.190.10">
    <property type="entry name" value="Periplasmic binding protein-like II"/>
    <property type="match status" value="2"/>
</dbReference>
<dbReference type="PANTHER" id="PTHR42941:SF1">
    <property type="entry name" value="SLL1037 PROTEIN"/>
    <property type="match status" value="1"/>
</dbReference>
<keyword evidence="4" id="KW-1185">Reference proteome</keyword>
<dbReference type="OrthoDB" id="9776669at2"/>
<sequence length="354" mass="38636">MVKKQFLFVVMFISTLSLLLSACGPNGNQNSIKSSAQTSNSSGEIGKQTSVRIGTSSSGSPFYTVGVGLSNIISKHDPGYNMTVEPVGGSHPNVFALATDRVDFAITNSLAAEDGFKGITPFESKVDIRLVAQGQASVRQLIVRKDSGIDSPSNLKGKTIIGKRPAMPEIEQIMDAVLDEYGVAKEDVKIISTTDSPEVIEALELGTVDGAFFPASLNAATLSELLSDEEFKLISFEEEKVDSILEKLPKAVHKFVIPGGTYSNQKKDVTAFALNTYLVAKRELEDDAVYRLTKTMFNNYDEFSALHSSAKDWTVEHSLTDPVIPFHAGAIKYYQEIKAWHPEMDVIQQTLETQ</sequence>